<feature type="chain" id="PRO_5044895306" description="Snakin-1" evidence="2">
    <location>
        <begin position="24"/>
        <end position="89"/>
    </location>
</feature>
<dbReference type="EMBL" id="CAUOFW020009813">
    <property type="protein sequence ID" value="CAK9187079.1"/>
    <property type="molecule type" value="Genomic_DNA"/>
</dbReference>
<evidence type="ECO:0000256" key="2">
    <source>
        <dbReference type="SAM" id="SignalP"/>
    </source>
</evidence>
<dbReference type="PANTHER" id="PTHR23201">
    <property type="entry name" value="EXTENSIN, PROLINE-RICH PROTEIN"/>
    <property type="match status" value="1"/>
</dbReference>
<dbReference type="Proteomes" id="UP001642360">
    <property type="component" value="Unassembled WGS sequence"/>
</dbReference>
<gene>
    <name evidence="3" type="ORF">ILEXP_LOCUS57589</name>
</gene>
<comment type="caution">
    <text evidence="3">The sequence shown here is derived from an EMBL/GenBank/DDBJ whole genome shotgun (WGS) entry which is preliminary data.</text>
</comment>
<comment type="similarity">
    <text evidence="1">Belongs to the GASA family.</text>
</comment>
<dbReference type="Pfam" id="PF02704">
    <property type="entry name" value="GASA"/>
    <property type="match status" value="1"/>
</dbReference>
<protein>
    <recommendedName>
        <fullName evidence="5">Snakin-1</fullName>
    </recommendedName>
</protein>
<feature type="signal peptide" evidence="2">
    <location>
        <begin position="1"/>
        <end position="23"/>
    </location>
</feature>
<accession>A0ABC8V1D0</accession>
<sequence length="89" mass="9884">MKKLFFATLLLLALLLSTSFIEATLDNSVFCGGRCKARCKKASVIDRCLKYCGICCQKCMCVPSGTYGNKHECPCYRDMRSSQGKPKCP</sequence>
<organism evidence="3 4">
    <name type="scientific">Ilex paraguariensis</name>
    <name type="common">yerba mate</name>
    <dbReference type="NCBI Taxonomy" id="185542"/>
    <lineage>
        <taxon>Eukaryota</taxon>
        <taxon>Viridiplantae</taxon>
        <taxon>Streptophyta</taxon>
        <taxon>Embryophyta</taxon>
        <taxon>Tracheophyta</taxon>
        <taxon>Spermatophyta</taxon>
        <taxon>Magnoliopsida</taxon>
        <taxon>eudicotyledons</taxon>
        <taxon>Gunneridae</taxon>
        <taxon>Pentapetalae</taxon>
        <taxon>asterids</taxon>
        <taxon>campanulids</taxon>
        <taxon>Aquifoliales</taxon>
        <taxon>Aquifoliaceae</taxon>
        <taxon>Ilex</taxon>
    </lineage>
</organism>
<dbReference type="InterPro" id="IPR003854">
    <property type="entry name" value="GASA"/>
</dbReference>
<proteinExistence type="inferred from homology"/>
<name>A0ABC8V1D0_9AQUA</name>
<evidence type="ECO:0000313" key="3">
    <source>
        <dbReference type="EMBL" id="CAK9187079.1"/>
    </source>
</evidence>
<reference evidence="3 4" key="1">
    <citation type="submission" date="2024-02" db="EMBL/GenBank/DDBJ databases">
        <authorList>
            <person name="Vignale AGUSTIN F."/>
            <person name="Sosa J E."/>
            <person name="Modenutti C."/>
        </authorList>
    </citation>
    <scope>NUCLEOTIDE SEQUENCE [LARGE SCALE GENOMIC DNA]</scope>
</reference>
<dbReference type="AlphaFoldDB" id="A0ABC8V1D0"/>
<evidence type="ECO:0000313" key="4">
    <source>
        <dbReference type="Proteomes" id="UP001642360"/>
    </source>
</evidence>
<keyword evidence="2" id="KW-0732">Signal</keyword>
<keyword evidence="4" id="KW-1185">Reference proteome</keyword>
<evidence type="ECO:0000256" key="1">
    <source>
        <dbReference type="ARBA" id="ARBA00010582"/>
    </source>
</evidence>
<evidence type="ECO:0008006" key="5">
    <source>
        <dbReference type="Google" id="ProtNLM"/>
    </source>
</evidence>